<evidence type="ECO:0000256" key="1">
    <source>
        <dbReference type="ARBA" id="ARBA00006739"/>
    </source>
</evidence>
<dbReference type="OrthoDB" id="9770201at2"/>
<dbReference type="RefSeq" id="WP_096054916.1">
    <property type="nucleotide sequence ID" value="NZ_CP023344.1"/>
</dbReference>
<organism evidence="5 6">
    <name type="scientific">Nibricoccus aquaticus</name>
    <dbReference type="NCBI Taxonomy" id="2576891"/>
    <lineage>
        <taxon>Bacteria</taxon>
        <taxon>Pseudomonadati</taxon>
        <taxon>Verrucomicrobiota</taxon>
        <taxon>Opitutia</taxon>
        <taxon>Opitutales</taxon>
        <taxon>Opitutaceae</taxon>
        <taxon>Nibricoccus</taxon>
    </lineage>
</organism>
<dbReference type="InterPro" id="IPR050834">
    <property type="entry name" value="Glycosyltransf_2"/>
</dbReference>
<keyword evidence="2" id="KW-0328">Glycosyltransferase</keyword>
<dbReference type="EMBL" id="CP023344">
    <property type="protein sequence ID" value="ATC63284.1"/>
    <property type="molecule type" value="Genomic_DNA"/>
</dbReference>
<dbReference type="KEGG" id="vbh:CMV30_04555"/>
<evidence type="ECO:0000259" key="4">
    <source>
        <dbReference type="Pfam" id="PF00535"/>
    </source>
</evidence>
<feature type="domain" description="Glycosyltransferase 2-like" evidence="4">
    <location>
        <begin position="8"/>
        <end position="136"/>
    </location>
</feature>
<evidence type="ECO:0000256" key="2">
    <source>
        <dbReference type="ARBA" id="ARBA00022676"/>
    </source>
</evidence>
<protein>
    <recommendedName>
        <fullName evidence="4">Glycosyltransferase 2-like domain-containing protein</fullName>
    </recommendedName>
</protein>
<reference evidence="5 6" key="1">
    <citation type="submission" date="2017-09" db="EMBL/GenBank/DDBJ databases">
        <title>Complete genome sequence of Verrucomicrobial strain HZ-65, isolated from freshwater.</title>
        <authorList>
            <person name="Choi A."/>
        </authorList>
    </citation>
    <scope>NUCLEOTIDE SEQUENCE [LARGE SCALE GENOMIC DNA]</scope>
    <source>
        <strain evidence="5 6">HZ-65</strain>
    </source>
</reference>
<dbReference type="PANTHER" id="PTHR43685">
    <property type="entry name" value="GLYCOSYLTRANSFERASE"/>
    <property type="match status" value="1"/>
</dbReference>
<dbReference type="InterPro" id="IPR001173">
    <property type="entry name" value="Glyco_trans_2-like"/>
</dbReference>
<dbReference type="InterPro" id="IPR029044">
    <property type="entry name" value="Nucleotide-diphossugar_trans"/>
</dbReference>
<dbReference type="Pfam" id="PF00535">
    <property type="entry name" value="Glycos_transf_2"/>
    <property type="match status" value="1"/>
</dbReference>
<sequence length="302" mass="33571">MARSPLISVIIPAYNVAPYVRDALASVQAQTFRDFEIIVVNDGSTDSTLAILQGIAATEPRLKIISRPNTGIVGAMNDAIAASSAPFLARMDGDDLCAPQRFERQLAFLQANPAVLLVGSNVEFIDSTAARLKTYAPPHDASAIHTALLAGNSGALIHPAVMGPRRAWTETGGYREAYKFVEDYDLYLRAARLGPLANLDEPLLRYRIHAQSTNYLRRDKQTVLLKELCRDARAHAGLTDSFVFNPSPAHPDAASVYREWAWWAVDGREKATARRYAWRAWRSAPWRIENTRCLLRILRATR</sequence>
<evidence type="ECO:0000313" key="6">
    <source>
        <dbReference type="Proteomes" id="UP000217265"/>
    </source>
</evidence>
<dbReference type="PANTHER" id="PTHR43685:SF5">
    <property type="entry name" value="GLYCOSYLTRANSFERASE EPSE-RELATED"/>
    <property type="match status" value="1"/>
</dbReference>
<proteinExistence type="inferred from homology"/>
<accession>A0A290Q458</accession>
<evidence type="ECO:0000256" key="3">
    <source>
        <dbReference type="ARBA" id="ARBA00022679"/>
    </source>
</evidence>
<name>A0A290Q458_9BACT</name>
<comment type="similarity">
    <text evidence="1">Belongs to the glycosyltransferase 2 family.</text>
</comment>
<dbReference type="GO" id="GO:0016757">
    <property type="term" value="F:glycosyltransferase activity"/>
    <property type="evidence" value="ECO:0007669"/>
    <property type="project" value="UniProtKB-KW"/>
</dbReference>
<dbReference type="SUPFAM" id="SSF53448">
    <property type="entry name" value="Nucleotide-diphospho-sugar transferases"/>
    <property type="match status" value="1"/>
</dbReference>
<gene>
    <name evidence="5" type="ORF">CMV30_04555</name>
</gene>
<keyword evidence="6" id="KW-1185">Reference proteome</keyword>
<keyword evidence="3" id="KW-0808">Transferase</keyword>
<dbReference type="AlphaFoldDB" id="A0A290Q458"/>
<evidence type="ECO:0000313" key="5">
    <source>
        <dbReference type="EMBL" id="ATC63284.1"/>
    </source>
</evidence>
<dbReference type="Gene3D" id="3.90.550.10">
    <property type="entry name" value="Spore Coat Polysaccharide Biosynthesis Protein SpsA, Chain A"/>
    <property type="match status" value="1"/>
</dbReference>
<dbReference type="Proteomes" id="UP000217265">
    <property type="component" value="Chromosome"/>
</dbReference>